<dbReference type="EMBL" id="RHHT01000023">
    <property type="protein sequence ID" value="RNB78626.1"/>
    <property type="molecule type" value="Genomic_DNA"/>
</dbReference>
<comment type="caution">
    <text evidence="1">The sequence shown here is derived from an EMBL/GenBank/DDBJ whole genome shotgun (WGS) entry which is preliminary data.</text>
</comment>
<gene>
    <name evidence="1" type="ORF">EDM58_11020</name>
</gene>
<evidence type="ECO:0000313" key="2">
    <source>
        <dbReference type="Proteomes" id="UP000281915"/>
    </source>
</evidence>
<reference evidence="1 2" key="1">
    <citation type="submission" date="2018-10" db="EMBL/GenBank/DDBJ databases">
        <title>Phylogenomics of Brevibacillus.</title>
        <authorList>
            <person name="Dunlap C."/>
        </authorList>
    </citation>
    <scope>NUCLEOTIDE SEQUENCE [LARGE SCALE GENOMIC DNA]</scope>
    <source>
        <strain evidence="1 2">JCM 15085</strain>
    </source>
</reference>
<dbReference type="Proteomes" id="UP000281915">
    <property type="component" value="Unassembled WGS sequence"/>
</dbReference>
<protein>
    <submittedName>
        <fullName evidence="1">Uncharacterized protein</fullName>
    </submittedName>
</protein>
<dbReference type="AlphaFoldDB" id="A0A3M8CS56"/>
<organism evidence="1 2">
    <name type="scientific">Brevibacillus panacihumi</name>
    <dbReference type="NCBI Taxonomy" id="497735"/>
    <lineage>
        <taxon>Bacteria</taxon>
        <taxon>Bacillati</taxon>
        <taxon>Bacillota</taxon>
        <taxon>Bacilli</taxon>
        <taxon>Bacillales</taxon>
        <taxon>Paenibacillaceae</taxon>
        <taxon>Brevibacillus</taxon>
    </lineage>
</organism>
<name>A0A3M8CS56_9BACL</name>
<accession>A0A3M8CS56</accession>
<proteinExistence type="predicted"/>
<sequence length="101" mass="11162">MFVSCPMFSKRKWIVTCGYLLRKARTTEGKKSRTETLKSPMLIVPTNPASACLACSMDKANRSTISLASCKKTLPALVNSTECLLRRNSLTPSLFSREAIC</sequence>
<evidence type="ECO:0000313" key="1">
    <source>
        <dbReference type="EMBL" id="RNB78626.1"/>
    </source>
</evidence>